<dbReference type="Pfam" id="PF10629">
    <property type="entry name" value="CMI2B-like"/>
    <property type="match status" value="1"/>
</dbReference>
<evidence type="ECO:0000256" key="4">
    <source>
        <dbReference type="ARBA" id="ARBA00023273"/>
    </source>
</evidence>
<comment type="similarity">
    <text evidence="5">Belongs to the CIMIP2 family.</text>
</comment>
<sequence length="314" mass="34764">MPPQNGDCKYQPVCLPEDGHQQQMPPGPPGCATERLLLPNNHFVCDQNKVAKQQQLMNQYSGGHSCNPQRPGYNPECAVPLWSRNKQGFKGAVPYTGPYDKEAPYHYAESPYYMDNDDPRKFFMSGYTGFVPHTQSVIGNVFPLTCNKGLRKFTDLQCNVKQNFCKPVIVSTKKRDFDPPVEQLQQCSKEPLRTINIADVGIEYDPTILRDCASGSGRSSTGAVAGSFYSSPETDFSGAGAGPDYAGAPQAGGSGAEGPRRKMKMFRRKDPHPIYRVEEGLLPTYGGHVPNQQFRFGGTFGRETLNARNLNKRK</sequence>
<evidence type="ECO:0000256" key="3">
    <source>
        <dbReference type="ARBA" id="ARBA00023212"/>
    </source>
</evidence>
<keyword evidence="3" id="KW-0206">Cytoskeleton</keyword>
<dbReference type="EMBL" id="VIIS01002114">
    <property type="protein sequence ID" value="KAF0288389.1"/>
    <property type="molecule type" value="Genomic_DNA"/>
</dbReference>
<evidence type="ECO:0000256" key="2">
    <source>
        <dbReference type="ARBA" id="ARBA00022490"/>
    </source>
</evidence>
<dbReference type="GO" id="GO:0015630">
    <property type="term" value="C:microtubule cytoskeleton"/>
    <property type="evidence" value="ECO:0007669"/>
    <property type="project" value="UniProtKB-ARBA"/>
</dbReference>
<name>A0A6A4V5E0_AMPAM</name>
<comment type="subcellular location">
    <subcellularLocation>
        <location evidence="1">Cytoplasm</location>
        <location evidence="1">Cytoskeleton</location>
        <location evidence="1">Cilium axoneme</location>
    </subcellularLocation>
</comment>
<feature type="domain" description="Ciliary microtubule inner protein 2A-C-like" evidence="7">
    <location>
        <begin position="281"/>
        <end position="305"/>
    </location>
</feature>
<evidence type="ECO:0000259" key="7">
    <source>
        <dbReference type="Pfam" id="PF10629"/>
    </source>
</evidence>
<keyword evidence="9" id="KW-1185">Reference proteome</keyword>
<evidence type="ECO:0000256" key="6">
    <source>
        <dbReference type="SAM" id="MobiDB-lite"/>
    </source>
</evidence>
<dbReference type="GO" id="GO:0005930">
    <property type="term" value="C:axoneme"/>
    <property type="evidence" value="ECO:0007669"/>
    <property type="project" value="UniProtKB-SubCell"/>
</dbReference>
<gene>
    <name evidence="8" type="primary">FAM166B_0</name>
    <name evidence="8" type="ORF">FJT64_013229</name>
</gene>
<dbReference type="PANTHER" id="PTHR22146:SF8">
    <property type="entry name" value="PROTEIN FAM166B"/>
    <property type="match status" value="1"/>
</dbReference>
<dbReference type="PANTHER" id="PTHR22146">
    <property type="entry name" value="CAT EYE SYNDROME CRITICAL REGION PROTEIN 6"/>
    <property type="match status" value="1"/>
</dbReference>
<protein>
    <submittedName>
        <fullName evidence="8">Protein FAM166B</fullName>
    </submittedName>
</protein>
<reference evidence="8 9" key="1">
    <citation type="submission" date="2019-07" db="EMBL/GenBank/DDBJ databases">
        <title>Draft genome assembly of a fouling barnacle, Amphibalanus amphitrite (Darwin, 1854): The first reference genome for Thecostraca.</title>
        <authorList>
            <person name="Kim W."/>
        </authorList>
    </citation>
    <scope>NUCLEOTIDE SEQUENCE [LARGE SCALE GENOMIC DNA]</scope>
    <source>
        <strain evidence="8">SNU_AA5</strain>
        <tissue evidence="8">Soma without cirri and trophi</tissue>
    </source>
</reference>
<dbReference type="AlphaFoldDB" id="A0A6A4V5E0"/>
<evidence type="ECO:0000256" key="1">
    <source>
        <dbReference type="ARBA" id="ARBA00004430"/>
    </source>
</evidence>
<evidence type="ECO:0000256" key="5">
    <source>
        <dbReference type="ARBA" id="ARBA00035661"/>
    </source>
</evidence>
<proteinExistence type="inferred from homology"/>
<keyword evidence="4" id="KW-0966">Cell projection</keyword>
<evidence type="ECO:0000313" key="8">
    <source>
        <dbReference type="EMBL" id="KAF0288389.1"/>
    </source>
</evidence>
<dbReference type="OrthoDB" id="2019884at2759"/>
<accession>A0A6A4V5E0</accession>
<organism evidence="8 9">
    <name type="scientific">Amphibalanus amphitrite</name>
    <name type="common">Striped barnacle</name>
    <name type="synonym">Balanus amphitrite</name>
    <dbReference type="NCBI Taxonomy" id="1232801"/>
    <lineage>
        <taxon>Eukaryota</taxon>
        <taxon>Metazoa</taxon>
        <taxon>Ecdysozoa</taxon>
        <taxon>Arthropoda</taxon>
        <taxon>Crustacea</taxon>
        <taxon>Multicrustacea</taxon>
        <taxon>Cirripedia</taxon>
        <taxon>Thoracica</taxon>
        <taxon>Thoracicalcarea</taxon>
        <taxon>Balanomorpha</taxon>
        <taxon>Balanoidea</taxon>
        <taxon>Balanidae</taxon>
        <taxon>Amphibalaninae</taxon>
        <taxon>Amphibalanus</taxon>
    </lineage>
</organism>
<evidence type="ECO:0000313" key="9">
    <source>
        <dbReference type="Proteomes" id="UP000440578"/>
    </source>
</evidence>
<feature type="region of interest" description="Disordered" evidence="6">
    <location>
        <begin position="239"/>
        <end position="262"/>
    </location>
</feature>
<keyword evidence="2" id="KW-0963">Cytoplasm</keyword>
<dbReference type="InterPro" id="IPR018902">
    <property type="entry name" value="CMI2A-C-like_dom"/>
</dbReference>
<comment type="caution">
    <text evidence="8">The sequence shown here is derived from an EMBL/GenBank/DDBJ whole genome shotgun (WGS) entry which is preliminary data.</text>
</comment>
<dbReference type="Proteomes" id="UP000440578">
    <property type="component" value="Unassembled WGS sequence"/>
</dbReference>